<proteinExistence type="predicted"/>
<dbReference type="EMBL" id="UGSG01000001">
    <property type="protein sequence ID" value="SUA78836.1"/>
    <property type="molecule type" value="Genomic_DNA"/>
</dbReference>
<dbReference type="Proteomes" id="UP000254573">
    <property type="component" value="Unassembled WGS sequence"/>
</dbReference>
<dbReference type="KEGG" id="ppno:DA70_16130"/>
<reference evidence="1 2" key="1">
    <citation type="submission" date="2018-06" db="EMBL/GenBank/DDBJ databases">
        <authorList>
            <consortium name="Pathogen Informatics"/>
            <person name="Doyle S."/>
        </authorList>
    </citation>
    <scope>NUCLEOTIDE SEQUENCE [LARGE SCALE GENOMIC DNA]</scope>
    <source>
        <strain evidence="1 2">NCTC13160</strain>
    </source>
</reference>
<evidence type="ECO:0000313" key="1">
    <source>
        <dbReference type="EMBL" id="SUA78836.1"/>
    </source>
</evidence>
<accession>A0A378YNT5</accession>
<protein>
    <submittedName>
        <fullName evidence="1">Uncharacterized protein</fullName>
    </submittedName>
</protein>
<dbReference type="AlphaFoldDB" id="A0A378YNT5"/>
<evidence type="ECO:0000313" key="2">
    <source>
        <dbReference type="Proteomes" id="UP000254573"/>
    </source>
</evidence>
<gene>
    <name evidence="1" type="ORF">NCTC13160_02867</name>
</gene>
<sequence>MPPLPIPDISLVLPSDMEESCRSSATPDIGWPLDGVANVPEPAWSLPFPPVSVDTDTAFQFQTDFLGFAHDIPEDFVAHWAQAVRHGGGTPGWQAFVRYWMARMPGDDKRYALFQHLIRNFDRLEIHLRLAALECVLTDGPDGRAAVLRHWRRLGLGRFARAHWPTVRRLLRDAAMAR</sequence>
<name>A0A378YNT5_9BURK</name>
<dbReference type="KEGG" id="ppnm:LV28_14540"/>
<organism evidence="1 2">
    <name type="scientific">Pandoraea pnomenusa</name>
    <dbReference type="NCBI Taxonomy" id="93220"/>
    <lineage>
        <taxon>Bacteria</taxon>
        <taxon>Pseudomonadati</taxon>
        <taxon>Pseudomonadota</taxon>
        <taxon>Betaproteobacteria</taxon>
        <taxon>Burkholderiales</taxon>
        <taxon>Burkholderiaceae</taxon>
        <taxon>Pandoraea</taxon>
    </lineage>
</organism>